<dbReference type="Gene3D" id="1.10.357.10">
    <property type="entry name" value="Tetracycline Repressor, domain 2"/>
    <property type="match status" value="1"/>
</dbReference>
<evidence type="ECO:0000313" key="8">
    <source>
        <dbReference type="Proteomes" id="UP000481583"/>
    </source>
</evidence>
<accession>A0A6G4U1P4</accession>
<dbReference type="InterPro" id="IPR050109">
    <property type="entry name" value="HTH-type_TetR-like_transc_reg"/>
</dbReference>
<keyword evidence="3" id="KW-0804">Transcription</keyword>
<comment type="caution">
    <text evidence="7">The sequence shown here is derived from an EMBL/GenBank/DDBJ whole genome shotgun (WGS) entry which is preliminary data.</text>
</comment>
<feature type="DNA-binding region" description="H-T-H motif" evidence="4">
    <location>
        <begin position="87"/>
        <end position="106"/>
    </location>
</feature>
<name>A0A6G4U1P4_9ACTN</name>
<feature type="region of interest" description="Disordered" evidence="5">
    <location>
        <begin position="1"/>
        <end position="64"/>
    </location>
</feature>
<gene>
    <name evidence="7" type="ORF">G5C51_19935</name>
</gene>
<dbReference type="SUPFAM" id="SSF46689">
    <property type="entry name" value="Homeodomain-like"/>
    <property type="match status" value="1"/>
</dbReference>
<dbReference type="EMBL" id="JAAKZV010000085">
    <property type="protein sequence ID" value="NGN66155.1"/>
    <property type="molecule type" value="Genomic_DNA"/>
</dbReference>
<dbReference type="GO" id="GO:0003700">
    <property type="term" value="F:DNA-binding transcription factor activity"/>
    <property type="evidence" value="ECO:0007669"/>
    <property type="project" value="TreeGrafter"/>
</dbReference>
<evidence type="ECO:0000256" key="2">
    <source>
        <dbReference type="ARBA" id="ARBA00023125"/>
    </source>
</evidence>
<feature type="compositionally biased region" description="Basic residues" evidence="5">
    <location>
        <begin position="1"/>
        <end position="10"/>
    </location>
</feature>
<dbReference type="Pfam" id="PF00440">
    <property type="entry name" value="TetR_N"/>
    <property type="match status" value="1"/>
</dbReference>
<feature type="domain" description="HTH tetR-type" evidence="6">
    <location>
        <begin position="63"/>
        <end position="124"/>
    </location>
</feature>
<proteinExistence type="predicted"/>
<dbReference type="SUPFAM" id="SSF48498">
    <property type="entry name" value="Tetracyclin repressor-like, C-terminal domain"/>
    <property type="match status" value="1"/>
</dbReference>
<dbReference type="AlphaFoldDB" id="A0A6G4U1P4"/>
<evidence type="ECO:0000256" key="3">
    <source>
        <dbReference type="ARBA" id="ARBA00023163"/>
    </source>
</evidence>
<dbReference type="Gene3D" id="1.10.10.60">
    <property type="entry name" value="Homeodomain-like"/>
    <property type="match status" value="1"/>
</dbReference>
<reference evidence="7 8" key="1">
    <citation type="submission" date="2020-02" db="EMBL/GenBank/DDBJ databases">
        <title>Whole-genome analyses of novel actinobacteria.</title>
        <authorList>
            <person name="Sahin N."/>
        </authorList>
    </citation>
    <scope>NUCLEOTIDE SEQUENCE [LARGE SCALE GENOMIC DNA]</scope>
    <source>
        <strain evidence="7 8">A7024</strain>
    </source>
</reference>
<protein>
    <submittedName>
        <fullName evidence="7">TetR/AcrR family transcriptional regulator</fullName>
    </submittedName>
</protein>
<evidence type="ECO:0000256" key="4">
    <source>
        <dbReference type="PROSITE-ProRule" id="PRU00335"/>
    </source>
</evidence>
<dbReference type="InterPro" id="IPR009057">
    <property type="entry name" value="Homeodomain-like_sf"/>
</dbReference>
<evidence type="ECO:0000256" key="5">
    <source>
        <dbReference type="SAM" id="MobiDB-lite"/>
    </source>
</evidence>
<dbReference type="InterPro" id="IPR036271">
    <property type="entry name" value="Tet_transcr_reg_TetR-rel_C_sf"/>
</dbReference>
<keyword evidence="8" id="KW-1185">Reference proteome</keyword>
<dbReference type="InterPro" id="IPR011075">
    <property type="entry name" value="TetR_C"/>
</dbReference>
<keyword evidence="2 4" id="KW-0238">DNA-binding</keyword>
<dbReference type="Proteomes" id="UP000481583">
    <property type="component" value="Unassembled WGS sequence"/>
</dbReference>
<dbReference type="PANTHER" id="PTHR30055">
    <property type="entry name" value="HTH-TYPE TRANSCRIPTIONAL REGULATOR RUTR"/>
    <property type="match status" value="1"/>
</dbReference>
<evidence type="ECO:0000313" key="7">
    <source>
        <dbReference type="EMBL" id="NGN66155.1"/>
    </source>
</evidence>
<keyword evidence="1" id="KW-0805">Transcription regulation</keyword>
<dbReference type="Pfam" id="PF16859">
    <property type="entry name" value="TetR_C_11"/>
    <property type="match status" value="1"/>
</dbReference>
<dbReference type="GO" id="GO:0000976">
    <property type="term" value="F:transcription cis-regulatory region binding"/>
    <property type="evidence" value="ECO:0007669"/>
    <property type="project" value="TreeGrafter"/>
</dbReference>
<evidence type="ECO:0000259" key="6">
    <source>
        <dbReference type="PROSITE" id="PS50977"/>
    </source>
</evidence>
<organism evidence="7 8">
    <name type="scientific">Streptomyces coryli</name>
    <dbReference type="NCBI Taxonomy" id="1128680"/>
    <lineage>
        <taxon>Bacteria</taxon>
        <taxon>Bacillati</taxon>
        <taxon>Actinomycetota</taxon>
        <taxon>Actinomycetes</taxon>
        <taxon>Kitasatosporales</taxon>
        <taxon>Streptomycetaceae</taxon>
        <taxon>Streptomyces</taxon>
    </lineage>
</organism>
<sequence>MLPRGRKRAIRTCTGSGAEPRKSFPRRTPAELKGGTVSLKDRHEAFHEKHPRAPSRRGRPRSEAAERAIVEGVLHLLEEGAAIGDLTIERIARTAGVGKATIYRRWAGRDELLVDVLASLEPPLAEPEGETVRDVLVACLETIRQRALTKRSSAVLRMALTQAQQHPQLAKKYHDTVVGPRRALLRQVIERGVAAGEIRADLEVELLMELFAGPMLSRAVLHDWAPLDEDLSAQIVDAVLEGVRPRAR</sequence>
<evidence type="ECO:0000256" key="1">
    <source>
        <dbReference type="ARBA" id="ARBA00023015"/>
    </source>
</evidence>
<dbReference type="PROSITE" id="PS50977">
    <property type="entry name" value="HTH_TETR_2"/>
    <property type="match status" value="1"/>
</dbReference>
<dbReference type="InterPro" id="IPR001647">
    <property type="entry name" value="HTH_TetR"/>
</dbReference>
<dbReference type="PANTHER" id="PTHR30055:SF148">
    <property type="entry name" value="TETR-FAMILY TRANSCRIPTIONAL REGULATOR"/>
    <property type="match status" value="1"/>
</dbReference>
<feature type="compositionally biased region" description="Basic and acidic residues" evidence="5">
    <location>
        <begin position="39"/>
        <end position="48"/>
    </location>
</feature>
<feature type="compositionally biased region" description="Basic residues" evidence="5">
    <location>
        <begin position="49"/>
        <end position="59"/>
    </location>
</feature>